<dbReference type="SUPFAM" id="SSF51735">
    <property type="entry name" value="NAD(P)-binding Rossmann-fold domains"/>
    <property type="match status" value="1"/>
</dbReference>
<dbReference type="InParanoid" id="E3J2Q4"/>
<dbReference type="InterPro" id="IPR002347">
    <property type="entry name" value="SDR_fam"/>
</dbReference>
<dbReference type="KEGG" id="fri:FraEuI1c_2534"/>
<dbReference type="AlphaFoldDB" id="E3J2Q4"/>
<proteinExistence type="inferred from homology"/>
<name>E3J2Q4_PSEI1</name>
<dbReference type="HOGENOM" id="CLU_010194_42_1_11"/>
<evidence type="ECO:0000313" key="4">
    <source>
        <dbReference type="Proteomes" id="UP000002484"/>
    </source>
</evidence>
<dbReference type="CDD" id="cd05233">
    <property type="entry name" value="SDR_c"/>
    <property type="match status" value="1"/>
</dbReference>
<dbReference type="Proteomes" id="UP000002484">
    <property type="component" value="Chromosome"/>
</dbReference>
<reference evidence="3 4" key="1">
    <citation type="submission" date="2010-10" db="EMBL/GenBank/DDBJ databases">
        <title>Complete sequence of Frankia sp. EuI1c.</title>
        <authorList>
            <consortium name="US DOE Joint Genome Institute"/>
            <person name="Lucas S."/>
            <person name="Copeland A."/>
            <person name="Lapidus A."/>
            <person name="Cheng J.-F."/>
            <person name="Bruce D."/>
            <person name="Goodwin L."/>
            <person name="Pitluck S."/>
            <person name="Chertkov O."/>
            <person name="Detter J.C."/>
            <person name="Han C."/>
            <person name="Tapia R."/>
            <person name="Land M."/>
            <person name="Hauser L."/>
            <person name="Jeffries C."/>
            <person name="Kyrpides N."/>
            <person name="Ivanova N."/>
            <person name="Mikhailova N."/>
            <person name="Beauchemin N."/>
            <person name="Sen A."/>
            <person name="Sur S.A."/>
            <person name="Gtari M."/>
            <person name="Wall L."/>
            <person name="Tisa L."/>
            <person name="Woyke T."/>
        </authorList>
    </citation>
    <scope>NUCLEOTIDE SEQUENCE [LARGE SCALE GENOMIC DNA]</scope>
    <source>
        <strain evidence="4">DSM 45817 / CECT 9037 / EuI1c</strain>
    </source>
</reference>
<gene>
    <name evidence="3" type="ordered locus">FraEuI1c_2534</name>
</gene>
<dbReference type="EMBL" id="CP002299">
    <property type="protein sequence ID" value="ADP80568.1"/>
    <property type="molecule type" value="Genomic_DNA"/>
</dbReference>
<sequence length="287" mass="29130">MVSRDVAVIIGVGGMGLAIARRLGSGRGLLLADRDERTLKAARDALAAEGHEVAVQAVDVAEPDSMASLAATAGGLGPVTHLAHTAGLSPVQAKPADILRVDLLGVALFLDEFAGVVAPGGAGVVIASTAGHFAPTLSPDQEAALALTPAAELARLPFLAPDLVTDQAQAYCLAKVGNLIRVRAAAKLWGRRDARVNSVSPGVVSTPMGRQELAGPWGAAMRAQVDSAPAKRVGTPDDVADAVSFLLGQQARFITGTDLVVDGGAVAIHRRGGWTARAKSATGAGRD</sequence>
<comment type="similarity">
    <text evidence="1">Belongs to the short-chain dehydrogenases/reductases (SDR) family.</text>
</comment>
<dbReference type="STRING" id="298654.FraEuI1c_2534"/>
<dbReference type="PANTHER" id="PTHR42760:SF133">
    <property type="entry name" value="3-OXOACYL-[ACYL-CARRIER-PROTEIN] REDUCTASE"/>
    <property type="match status" value="1"/>
</dbReference>
<dbReference type="Pfam" id="PF00106">
    <property type="entry name" value="adh_short"/>
    <property type="match status" value="1"/>
</dbReference>
<evidence type="ECO:0000313" key="3">
    <source>
        <dbReference type="EMBL" id="ADP80568.1"/>
    </source>
</evidence>
<dbReference type="eggNOG" id="COG1028">
    <property type="taxonomic scope" value="Bacteria"/>
</dbReference>
<evidence type="ECO:0000256" key="2">
    <source>
        <dbReference type="ARBA" id="ARBA00023002"/>
    </source>
</evidence>
<dbReference type="InterPro" id="IPR036291">
    <property type="entry name" value="NAD(P)-bd_dom_sf"/>
</dbReference>
<protein>
    <submittedName>
        <fullName evidence="3">Short-chain dehydrogenase/reductase SDR</fullName>
    </submittedName>
</protein>
<dbReference type="RefSeq" id="WP_013423686.1">
    <property type="nucleotide sequence ID" value="NC_014666.1"/>
</dbReference>
<dbReference type="Pfam" id="PF13561">
    <property type="entry name" value="adh_short_C2"/>
    <property type="match status" value="1"/>
</dbReference>
<dbReference type="Gene3D" id="3.40.50.720">
    <property type="entry name" value="NAD(P)-binding Rossmann-like Domain"/>
    <property type="match status" value="1"/>
</dbReference>
<evidence type="ECO:0000256" key="1">
    <source>
        <dbReference type="ARBA" id="ARBA00006484"/>
    </source>
</evidence>
<keyword evidence="2" id="KW-0560">Oxidoreductase</keyword>
<dbReference type="GO" id="GO:0016616">
    <property type="term" value="F:oxidoreductase activity, acting on the CH-OH group of donors, NAD or NADP as acceptor"/>
    <property type="evidence" value="ECO:0007669"/>
    <property type="project" value="TreeGrafter"/>
</dbReference>
<accession>E3J2Q4</accession>
<keyword evidence="4" id="KW-1185">Reference proteome</keyword>
<dbReference type="OrthoDB" id="9803333at2"/>
<organism evidence="3 4">
    <name type="scientific">Pseudofrankia inefficax (strain DSM 45817 / CECT 9037 / DDB 130130 / EuI1c)</name>
    <name type="common">Frankia inefficax</name>
    <dbReference type="NCBI Taxonomy" id="298654"/>
    <lineage>
        <taxon>Bacteria</taxon>
        <taxon>Bacillati</taxon>
        <taxon>Actinomycetota</taxon>
        <taxon>Actinomycetes</taxon>
        <taxon>Frankiales</taxon>
        <taxon>Frankiaceae</taxon>
        <taxon>Pseudofrankia</taxon>
    </lineage>
</organism>
<dbReference type="NCBIfam" id="NF005395">
    <property type="entry name" value="PRK06940.1"/>
    <property type="match status" value="1"/>
</dbReference>
<dbReference type="PANTHER" id="PTHR42760">
    <property type="entry name" value="SHORT-CHAIN DEHYDROGENASES/REDUCTASES FAMILY MEMBER"/>
    <property type="match status" value="1"/>
</dbReference>
<dbReference type="PRINTS" id="PR00081">
    <property type="entry name" value="GDHRDH"/>
</dbReference>